<comment type="caution">
    <text evidence="1">The sequence shown here is derived from an EMBL/GenBank/DDBJ whole genome shotgun (WGS) entry which is preliminary data.</text>
</comment>
<sequence>MEPSFNLDAASRNATAFLSRSSSRVLAPHVILRFLAILLLLAIWGTTLGFINSASEIAERTAATSTGRLADIYEAQVARALREIDQTLRVVKYAHDMRGNDAVLQELQGKGLLLPNLWFTLSIANEHGDVVASTNARDQDNVTGRDYFEQQRHRDSFFVGLPDKNPDSNQWMLHFSRRLSTADGKFSGIELVTVFASYFVSSYEPTEMGEHGVLGIFGLDGIFQVRRSGDIVSAGERFNYRTLIKNLETTQEQATLSTNAWDGVRRYTSVRKLYGFPVAVVVGLSAKEQLAATRRNITIYVWRAVGASALLILIVAILDRMSRQLALSRQRAVEEQIAHAKHVEHLAYHDSLTTLPNRSLFSKLLAQNIRQAKRNNRQLALLFLDVDRFKQINDTLGHEAGDQLLRELALRLKGCLRESDTVARLGGDEFVVLLPELHDQTYAATVAHKILAAVAQPFSLLGQVLHVTTSIGISTYPRAGLDEQTLTKSADVAMYQAKANGKNNFQFYSEELSSTSLQRLNLESALRQALNRKEFRLHYQTRQDIDTGKITGMEALLRWEHPDMGMVAPMQFIPVAEESSLIVSIGKWVLRTACFQNVAWKEQGLAPVVIAVTLTERQFSDANLLTDLKEILASTRMEARFLELEISESILMRDIGKTVKILEKLREVGVRIAIDNFGISYLSVVAQQKFPFDSIKIDQAFIHDLDHHGKTTTLTSSVIAIGKALSSTVVAQGVETKEQAAFLLESACNEYQGFYASAPLTSDQMTELLRAQKVLPLDS</sequence>
<accession>A0ACC7MLW1</accession>
<dbReference type="EMBL" id="JASNRB020000051">
    <property type="protein sequence ID" value="MFJ1472500.1"/>
    <property type="molecule type" value="Genomic_DNA"/>
</dbReference>
<dbReference type="Proteomes" id="UP001168096">
    <property type="component" value="Unassembled WGS sequence"/>
</dbReference>
<keyword evidence="2" id="KW-1185">Reference proteome</keyword>
<evidence type="ECO:0000313" key="2">
    <source>
        <dbReference type="Proteomes" id="UP001168096"/>
    </source>
</evidence>
<proteinExistence type="predicted"/>
<protein>
    <submittedName>
        <fullName evidence="1">EAL domain-containing protein</fullName>
    </submittedName>
</protein>
<organism evidence="1 2">
    <name type="scientific">Massilia orientalis</name>
    <dbReference type="NCBI Taxonomy" id="3050128"/>
    <lineage>
        <taxon>Bacteria</taxon>
        <taxon>Pseudomonadati</taxon>
        <taxon>Pseudomonadota</taxon>
        <taxon>Betaproteobacteria</taxon>
        <taxon>Burkholderiales</taxon>
        <taxon>Oxalobacteraceae</taxon>
        <taxon>Telluria group</taxon>
        <taxon>Massilia</taxon>
    </lineage>
</organism>
<reference evidence="1" key="1">
    <citation type="submission" date="2024-11" db="EMBL/GenBank/DDBJ databases">
        <title>Description of Massilia orientalis sp. nov., isolated from rhizosphere soil of Ageratina adenophora.</title>
        <authorList>
            <person name="Wang Y."/>
        </authorList>
    </citation>
    <scope>NUCLEOTIDE SEQUENCE</scope>
    <source>
        <strain evidence="1">YIM B02787</strain>
    </source>
</reference>
<evidence type="ECO:0000313" key="1">
    <source>
        <dbReference type="EMBL" id="MFJ1472500.1"/>
    </source>
</evidence>
<name>A0ACC7MLW1_9BURK</name>
<gene>
    <name evidence="1" type="ORF">QPK29_032755</name>
</gene>